<name>A0A0M3IXD2_ASCLU</name>
<protein>
    <submittedName>
        <fullName evidence="2">SH2 domain-containing protein</fullName>
    </submittedName>
</protein>
<dbReference type="Gene3D" id="3.30.505.10">
    <property type="entry name" value="SH2 domain"/>
    <property type="match status" value="1"/>
</dbReference>
<accession>A0A0M3IXD2</accession>
<organism evidence="1 2">
    <name type="scientific">Ascaris lumbricoides</name>
    <name type="common">Giant roundworm</name>
    <dbReference type="NCBI Taxonomy" id="6252"/>
    <lineage>
        <taxon>Eukaryota</taxon>
        <taxon>Metazoa</taxon>
        <taxon>Ecdysozoa</taxon>
        <taxon>Nematoda</taxon>
        <taxon>Chromadorea</taxon>
        <taxon>Rhabditida</taxon>
        <taxon>Spirurina</taxon>
        <taxon>Ascaridomorpha</taxon>
        <taxon>Ascaridoidea</taxon>
        <taxon>Ascarididae</taxon>
        <taxon>Ascaris</taxon>
    </lineage>
</organism>
<dbReference type="SUPFAM" id="SSF55550">
    <property type="entry name" value="SH2 domain"/>
    <property type="match status" value="1"/>
</dbReference>
<reference evidence="2" key="1">
    <citation type="submission" date="2017-02" db="UniProtKB">
        <authorList>
            <consortium name="WormBaseParasite"/>
        </authorList>
    </citation>
    <scope>IDENTIFICATION</scope>
</reference>
<dbReference type="InterPro" id="IPR036860">
    <property type="entry name" value="SH2_dom_sf"/>
</dbReference>
<dbReference type="Proteomes" id="UP000036681">
    <property type="component" value="Unplaced"/>
</dbReference>
<evidence type="ECO:0000313" key="1">
    <source>
        <dbReference type="Proteomes" id="UP000036681"/>
    </source>
</evidence>
<evidence type="ECO:0000313" key="2">
    <source>
        <dbReference type="WBParaSite" id="ALUE_0002341001-mRNA-1"/>
    </source>
</evidence>
<keyword evidence="1" id="KW-1185">Reference proteome</keyword>
<proteinExistence type="predicted"/>
<sequence>MLRISQPKHTDPRELIISVRVAKDTCPSSIRHIIVRRQKFPQGEVKYLAVEALGFDSVDDLLQHYTKQKTPINPQVFKGYSALFLLLLKDVYTAIKGE</sequence>
<dbReference type="WBParaSite" id="ALUE_0002341001-mRNA-1">
    <property type="protein sequence ID" value="ALUE_0002341001-mRNA-1"/>
    <property type="gene ID" value="ALUE_0002341001"/>
</dbReference>
<dbReference type="AlphaFoldDB" id="A0A0M3IXD2"/>